<dbReference type="EMBL" id="JACEFB010000001">
    <property type="protein sequence ID" value="MBA2224905.1"/>
    <property type="molecule type" value="Genomic_DNA"/>
</dbReference>
<evidence type="ECO:0000256" key="2">
    <source>
        <dbReference type="HAMAP-Rule" id="MF_00048"/>
    </source>
</evidence>
<dbReference type="GO" id="GO:0003676">
    <property type="term" value="F:nucleic acid binding"/>
    <property type="evidence" value="ECO:0007669"/>
    <property type="project" value="InterPro"/>
</dbReference>
<evidence type="ECO:0000313" key="3">
    <source>
        <dbReference type="EMBL" id="MBA2224905.1"/>
    </source>
</evidence>
<comment type="caution">
    <text evidence="3">The sequence shown here is derived from an EMBL/GenBank/DDBJ whole genome shotgun (WGS) entry which is preliminary data.</text>
</comment>
<dbReference type="AlphaFoldDB" id="A0A7V8VBR0"/>
<protein>
    <recommendedName>
        <fullName evidence="2">UPF0102 protein H0921_01870</fullName>
    </recommendedName>
</protein>
<proteinExistence type="inferred from homology"/>
<dbReference type="RefSeq" id="WP_194536315.1">
    <property type="nucleotide sequence ID" value="NZ_JACEFB010000001.1"/>
</dbReference>
<dbReference type="InterPro" id="IPR011335">
    <property type="entry name" value="Restrct_endonuc-II-like"/>
</dbReference>
<reference evidence="3 4" key="1">
    <citation type="submission" date="2020-07" db="EMBL/GenBank/DDBJ databases">
        <title>Thermogemmata thermophila gen. nov., sp. nov., a novel moderate thermophilic planctomycete from a Kamchatka hot spring.</title>
        <authorList>
            <person name="Elcheninov A.G."/>
            <person name="Podosokorskaya O.A."/>
            <person name="Kovaleva O.L."/>
            <person name="Novikov A."/>
            <person name="Bonch-Osmolovskaya E.A."/>
            <person name="Toshchakov S.V."/>
            <person name="Kublanov I.V."/>
        </authorList>
    </citation>
    <scope>NUCLEOTIDE SEQUENCE [LARGE SCALE GENOMIC DNA]</scope>
    <source>
        <strain evidence="3 4">2918</strain>
    </source>
</reference>
<dbReference type="Proteomes" id="UP000542342">
    <property type="component" value="Unassembled WGS sequence"/>
</dbReference>
<dbReference type="PANTHER" id="PTHR34039:SF1">
    <property type="entry name" value="UPF0102 PROTEIN YRAN"/>
    <property type="match status" value="1"/>
</dbReference>
<organism evidence="3 4">
    <name type="scientific">Thermogemmata fonticola</name>
    <dbReference type="NCBI Taxonomy" id="2755323"/>
    <lineage>
        <taxon>Bacteria</taxon>
        <taxon>Pseudomonadati</taxon>
        <taxon>Planctomycetota</taxon>
        <taxon>Planctomycetia</taxon>
        <taxon>Gemmatales</taxon>
        <taxon>Gemmataceae</taxon>
        <taxon>Thermogemmata</taxon>
    </lineage>
</organism>
<gene>
    <name evidence="3" type="ORF">H0921_01870</name>
</gene>
<dbReference type="InterPro" id="IPR011856">
    <property type="entry name" value="tRNA_endonuc-like_dom_sf"/>
</dbReference>
<dbReference type="InterPro" id="IPR003509">
    <property type="entry name" value="UPF0102_YraN-like"/>
</dbReference>
<dbReference type="Gene3D" id="3.40.1350.10">
    <property type="match status" value="1"/>
</dbReference>
<dbReference type="HAMAP" id="MF_00048">
    <property type="entry name" value="UPF0102"/>
    <property type="match status" value="1"/>
</dbReference>
<dbReference type="Pfam" id="PF02021">
    <property type="entry name" value="UPF0102"/>
    <property type="match status" value="1"/>
</dbReference>
<dbReference type="SUPFAM" id="SSF52980">
    <property type="entry name" value="Restriction endonuclease-like"/>
    <property type="match status" value="1"/>
</dbReference>
<dbReference type="PANTHER" id="PTHR34039">
    <property type="entry name" value="UPF0102 PROTEIN YRAN"/>
    <property type="match status" value="1"/>
</dbReference>
<evidence type="ECO:0000313" key="4">
    <source>
        <dbReference type="Proteomes" id="UP000542342"/>
    </source>
</evidence>
<accession>A0A7V8VBR0</accession>
<sequence>MPRAKRNNPSSLSSVERHDSARDSSTPWWQRWRRALCPSHDDASADHFTRWPWWRRWFGHRCERAVAAHLRRLKFILLAANLRLSPGEIDLLALDGETLVVVEVRSTQSSRPEAIQEIMASVDQRKQQKLTRAALAFLQRYRALGQVPVRFDIVAVAWPPHARYPLIHHIPNAFEAQGRFQFFS</sequence>
<name>A0A7V8VBR0_9BACT</name>
<keyword evidence="4" id="KW-1185">Reference proteome</keyword>
<comment type="similarity">
    <text evidence="1 2">Belongs to the UPF0102 family.</text>
</comment>
<evidence type="ECO:0000256" key="1">
    <source>
        <dbReference type="ARBA" id="ARBA00006738"/>
    </source>
</evidence>